<feature type="transmembrane region" description="Helical" evidence="1">
    <location>
        <begin position="41"/>
        <end position="58"/>
    </location>
</feature>
<feature type="transmembrane region" description="Helical" evidence="1">
    <location>
        <begin position="17"/>
        <end position="35"/>
    </location>
</feature>
<gene>
    <name evidence="2" type="ORF">JMUB3935_1076</name>
</gene>
<dbReference type="AlphaFoldDB" id="A0A510KK80"/>
<sequence length="261" mass="30377">MQEKEIFRFEKSGIKSIRAWGFIGVGIFGLLIPRNDGDNPLIPYIGLATLIYGIFLFLKKSKVVIYTNSFILSKNKKIINISFDKILGIKGEFGKKIKIICLKKPFSEYSEEELKNINDTNQKDFLETIILDDDLLENNFNNLVDNIKEQFKNYIFKQYDNDTEKVISSPYLFNQINDNKLDFTKTKSFGGLSDDVVLLQYNDVINTTIRKKNYLTDSKKNKSFEPQWQFASTSIKYDTANLINSNIIKYILIKKYNIKFI</sequence>
<evidence type="ECO:0000313" key="3">
    <source>
        <dbReference type="Proteomes" id="UP000321378"/>
    </source>
</evidence>
<keyword evidence="1" id="KW-0812">Transmembrane</keyword>
<dbReference type="EMBL" id="AP019840">
    <property type="protein sequence ID" value="BBM52098.1"/>
    <property type="molecule type" value="Genomic_DNA"/>
</dbReference>
<dbReference type="RefSeq" id="WP_146996444.1">
    <property type="nucleotide sequence ID" value="NZ_AP019840.1"/>
</dbReference>
<name>A0A510KK80_9FUSO</name>
<reference evidence="2 3" key="1">
    <citation type="submission" date="2019-07" db="EMBL/GenBank/DDBJ databases">
        <title>Complete Genome Sequence of Leptotrichia trevisanii Strain JMUB3935.</title>
        <authorList>
            <person name="Watanabe S."/>
            <person name="Cui L."/>
        </authorList>
    </citation>
    <scope>NUCLEOTIDE SEQUENCE [LARGE SCALE GENOMIC DNA]</scope>
    <source>
        <strain evidence="2 3">JMUB3935</strain>
    </source>
</reference>
<organism evidence="2 3">
    <name type="scientific">Leptotrichia trevisanii</name>
    <dbReference type="NCBI Taxonomy" id="109328"/>
    <lineage>
        <taxon>Bacteria</taxon>
        <taxon>Fusobacteriati</taxon>
        <taxon>Fusobacteriota</taxon>
        <taxon>Fusobacteriia</taxon>
        <taxon>Fusobacteriales</taxon>
        <taxon>Leptotrichiaceae</taxon>
        <taxon>Leptotrichia</taxon>
    </lineage>
</organism>
<proteinExistence type="predicted"/>
<accession>A0A510KK80</accession>
<protein>
    <submittedName>
        <fullName evidence="2">Uncharacterized protein</fullName>
    </submittedName>
</protein>
<keyword evidence="1" id="KW-0472">Membrane</keyword>
<evidence type="ECO:0000313" key="2">
    <source>
        <dbReference type="EMBL" id="BBM52098.1"/>
    </source>
</evidence>
<keyword evidence="1" id="KW-1133">Transmembrane helix</keyword>
<evidence type="ECO:0000256" key="1">
    <source>
        <dbReference type="SAM" id="Phobius"/>
    </source>
</evidence>
<dbReference type="Proteomes" id="UP000321378">
    <property type="component" value="Chromosome"/>
</dbReference>